<feature type="compositionally biased region" description="Polar residues" evidence="1">
    <location>
        <begin position="538"/>
        <end position="555"/>
    </location>
</feature>
<feature type="compositionally biased region" description="Low complexity" evidence="1">
    <location>
        <begin position="167"/>
        <end position="176"/>
    </location>
</feature>
<protein>
    <submittedName>
        <fullName evidence="3">Uncharacterized protein</fullName>
    </submittedName>
</protein>
<dbReference type="Proteomes" id="UP001329825">
    <property type="component" value="Chromosome 9"/>
</dbReference>
<feature type="compositionally biased region" description="Low complexity" evidence="1">
    <location>
        <begin position="288"/>
        <end position="310"/>
    </location>
</feature>
<dbReference type="EMBL" id="CP141889">
    <property type="protein sequence ID" value="WRT69768.1"/>
    <property type="molecule type" value="Genomic_DNA"/>
</dbReference>
<feature type="compositionally biased region" description="Polar residues" evidence="1">
    <location>
        <begin position="72"/>
        <end position="104"/>
    </location>
</feature>
<keyword evidence="4" id="KW-1185">Reference proteome</keyword>
<feature type="compositionally biased region" description="Polar residues" evidence="1">
    <location>
        <begin position="244"/>
        <end position="285"/>
    </location>
</feature>
<feature type="transmembrane region" description="Helical" evidence="2">
    <location>
        <begin position="322"/>
        <end position="345"/>
    </location>
</feature>
<evidence type="ECO:0000256" key="1">
    <source>
        <dbReference type="SAM" id="MobiDB-lite"/>
    </source>
</evidence>
<accession>A0ABZ1D767</accession>
<feature type="region of interest" description="Disordered" evidence="1">
    <location>
        <begin position="538"/>
        <end position="622"/>
    </location>
</feature>
<feature type="region of interest" description="Disordered" evidence="1">
    <location>
        <begin position="384"/>
        <end position="447"/>
    </location>
</feature>
<evidence type="ECO:0000313" key="3">
    <source>
        <dbReference type="EMBL" id="WRT69768.1"/>
    </source>
</evidence>
<dbReference type="GeneID" id="87958889"/>
<sequence length="622" mass="65762">MSDRVNTYDQSLNTGNGLLSHSDPTSATSALPGPVSTSIATAEAGSLTQSSHAGSSTAHPKETGDIKPPKTDANSESSMTTAETNSRTSHNLTPEQSIPTTETADSSKETLTSSSLTDTADQASTTQPSTTETATSSSLVSTTNPSGSVALTTTTGTSLLPESFTESSQVSSSSAIPPVPPPVPLFTKSTTSDLSEITSSSTDFGSTLNDSASTTSWQETTSAPGGRPSNIDVANIQLDSSASFEYSRTEEQTSIGSSTSTNNLASAPITANNAKASADTTSIVPGQSAASSEASSSANANADSAHSSSDPNIKSEEQGGKLGSIAIVGIVGGVLVGLILLYLAWYQWRKKRAREALNDLSDDPMDEKFSPKLYHSRVTRSSFGAADPITPYPHRHKGRRRESLGNDDEDDEHWFEPHQGYSADPEDRSMGQDPFDDALFNSSRNTLPTNVGRTEYMLGQYGDGMTAALAEDLSPTLPHTAIPSRTRGENPFVPPVPQMPPTYGGLNRNATNRTVRTIPAVPDDVDPGYDESVYQTYGGSSRPQTEYMEPSTSNLLPWINKGHQDERFPNQPELGQVPVDTDSEERGNQRAPPRAMMAQVPVGGRPEGHGGELGQIPIPAFR</sequence>
<name>A0ABZ1D767_9TREE</name>
<feature type="compositionally biased region" description="Polar residues" evidence="1">
    <location>
        <begin position="1"/>
        <end position="58"/>
    </location>
</feature>
<proteinExistence type="predicted"/>
<feature type="region of interest" description="Disordered" evidence="1">
    <location>
        <begin position="1"/>
        <end position="232"/>
    </location>
</feature>
<feature type="compositionally biased region" description="Polar residues" evidence="1">
    <location>
        <begin position="187"/>
        <end position="223"/>
    </location>
</feature>
<keyword evidence="2" id="KW-0812">Transmembrane</keyword>
<reference evidence="3 4" key="1">
    <citation type="submission" date="2024-01" db="EMBL/GenBank/DDBJ databases">
        <title>Comparative genomics of Cryptococcus and Kwoniella reveals pathogenesis evolution and contrasting modes of karyotype evolution via chromosome fusion or intercentromeric recombination.</title>
        <authorList>
            <person name="Coelho M.A."/>
            <person name="David-Palma M."/>
            <person name="Shea T."/>
            <person name="Bowers K."/>
            <person name="McGinley-Smith S."/>
            <person name="Mohammad A.W."/>
            <person name="Gnirke A."/>
            <person name="Yurkov A.M."/>
            <person name="Nowrousian M."/>
            <person name="Sun S."/>
            <person name="Cuomo C.A."/>
            <person name="Heitman J."/>
        </authorList>
    </citation>
    <scope>NUCLEOTIDE SEQUENCE [LARGE SCALE GENOMIC DNA]</scope>
    <source>
        <strain evidence="3">CBS 11374</strain>
    </source>
</reference>
<dbReference type="RefSeq" id="XP_062794507.1">
    <property type="nucleotide sequence ID" value="XM_062938456.1"/>
</dbReference>
<feature type="region of interest" description="Disordered" evidence="1">
    <location>
        <begin position="244"/>
        <end position="316"/>
    </location>
</feature>
<evidence type="ECO:0000313" key="4">
    <source>
        <dbReference type="Proteomes" id="UP001329825"/>
    </source>
</evidence>
<feature type="compositionally biased region" description="Polar residues" evidence="1">
    <location>
        <begin position="144"/>
        <end position="166"/>
    </location>
</feature>
<feature type="compositionally biased region" description="Basic and acidic residues" evidence="1">
    <location>
        <begin position="59"/>
        <end position="70"/>
    </location>
</feature>
<keyword evidence="2" id="KW-1133">Transmembrane helix</keyword>
<keyword evidence="2" id="KW-0472">Membrane</keyword>
<organism evidence="3 4">
    <name type="scientific">Kwoniella shivajii</name>
    <dbReference type="NCBI Taxonomy" id="564305"/>
    <lineage>
        <taxon>Eukaryota</taxon>
        <taxon>Fungi</taxon>
        <taxon>Dikarya</taxon>
        <taxon>Basidiomycota</taxon>
        <taxon>Agaricomycotina</taxon>
        <taxon>Tremellomycetes</taxon>
        <taxon>Tremellales</taxon>
        <taxon>Cryptococcaceae</taxon>
        <taxon>Kwoniella</taxon>
    </lineage>
</organism>
<feature type="compositionally biased region" description="Low complexity" evidence="1">
    <location>
        <begin position="110"/>
        <end position="143"/>
    </location>
</feature>
<evidence type="ECO:0000256" key="2">
    <source>
        <dbReference type="SAM" id="Phobius"/>
    </source>
</evidence>
<gene>
    <name evidence="3" type="ORF">IL334_006759</name>
</gene>